<accession>A0A561EP16</accession>
<dbReference type="OrthoDB" id="5178565at2"/>
<dbReference type="GO" id="GO:0046872">
    <property type="term" value="F:metal ion binding"/>
    <property type="evidence" value="ECO:0007669"/>
    <property type="project" value="InterPro"/>
</dbReference>
<proteinExistence type="predicted"/>
<name>A0A561EP16_9ACTN</name>
<feature type="domain" description="Mycothiol-dependent maleylpyruvate isomerase metal-binding" evidence="1">
    <location>
        <begin position="10"/>
        <end position="96"/>
    </location>
</feature>
<dbReference type="EMBL" id="VIVR01000001">
    <property type="protein sequence ID" value="TWE17356.1"/>
    <property type="molecule type" value="Genomic_DNA"/>
</dbReference>
<dbReference type="NCBIfam" id="TIGR03083">
    <property type="entry name" value="maleylpyruvate isomerase family mycothiol-dependent enzyme"/>
    <property type="match status" value="1"/>
</dbReference>
<reference evidence="2 3" key="1">
    <citation type="submission" date="2019-06" db="EMBL/GenBank/DDBJ databases">
        <title>Sequencing the genomes of 1000 actinobacteria strains.</title>
        <authorList>
            <person name="Klenk H.-P."/>
        </authorList>
    </citation>
    <scope>NUCLEOTIDE SEQUENCE [LARGE SCALE GENOMIC DNA]</scope>
    <source>
        <strain evidence="2 3">DSM 41649</strain>
    </source>
</reference>
<evidence type="ECO:0000259" key="1">
    <source>
        <dbReference type="Pfam" id="PF11716"/>
    </source>
</evidence>
<dbReference type="AlphaFoldDB" id="A0A561EP16"/>
<dbReference type="InterPro" id="IPR017517">
    <property type="entry name" value="Maleyloyr_isom"/>
</dbReference>
<dbReference type="Gene3D" id="1.20.120.450">
    <property type="entry name" value="dinb family like domain"/>
    <property type="match status" value="1"/>
</dbReference>
<dbReference type="InterPro" id="IPR034660">
    <property type="entry name" value="DinB/YfiT-like"/>
</dbReference>
<dbReference type="InterPro" id="IPR024344">
    <property type="entry name" value="MDMPI_metal-binding"/>
</dbReference>
<organism evidence="2 3">
    <name type="scientific">Kitasatospora atroaurantiaca</name>
    <dbReference type="NCBI Taxonomy" id="285545"/>
    <lineage>
        <taxon>Bacteria</taxon>
        <taxon>Bacillati</taxon>
        <taxon>Actinomycetota</taxon>
        <taxon>Actinomycetes</taxon>
        <taxon>Kitasatosporales</taxon>
        <taxon>Streptomycetaceae</taxon>
        <taxon>Kitasatospora</taxon>
    </lineage>
</organism>
<protein>
    <submittedName>
        <fullName evidence="2">Uncharacterized protein (TIGR03083 family)</fullName>
    </submittedName>
</protein>
<comment type="caution">
    <text evidence="2">The sequence shown here is derived from an EMBL/GenBank/DDBJ whole genome shotgun (WGS) entry which is preliminary data.</text>
</comment>
<keyword evidence="3" id="KW-1185">Reference proteome</keyword>
<gene>
    <name evidence="2" type="ORF">FB465_2371</name>
</gene>
<dbReference type="Pfam" id="PF11716">
    <property type="entry name" value="MDMPI_N"/>
    <property type="match status" value="1"/>
</dbReference>
<dbReference type="SUPFAM" id="SSF109854">
    <property type="entry name" value="DinB/YfiT-like putative metalloenzymes"/>
    <property type="match status" value="1"/>
</dbReference>
<dbReference type="RefSeq" id="WP_145790076.1">
    <property type="nucleotide sequence ID" value="NZ_BAAABR010000030.1"/>
</dbReference>
<evidence type="ECO:0000313" key="2">
    <source>
        <dbReference type="EMBL" id="TWE17356.1"/>
    </source>
</evidence>
<dbReference type="Proteomes" id="UP000318416">
    <property type="component" value="Unassembled WGS sequence"/>
</dbReference>
<evidence type="ECO:0000313" key="3">
    <source>
        <dbReference type="Proteomes" id="UP000318416"/>
    </source>
</evidence>
<sequence>MRTDPWSLIHAERRALLADVQELTPEQWATPSLCVGRTVRDTLAHMAATARMTQAGFFLKLAKAGFRFEVMTAREIAELTRGTSQDTLDRFAEQLSSTSHPPGPDDSWLGETVVHGEDIRRPLGIVHDYPAEALTRCADFYRSSNLLIGGKRRVAGLTLRATDADWSAGSGPEVSGPMLSLLLAVTGRPAGLTDLTGEGLSVLTARM</sequence>